<organism evidence="1 2">
    <name type="scientific">Rosa chinensis</name>
    <name type="common">China rose</name>
    <dbReference type="NCBI Taxonomy" id="74649"/>
    <lineage>
        <taxon>Eukaryota</taxon>
        <taxon>Viridiplantae</taxon>
        <taxon>Streptophyta</taxon>
        <taxon>Embryophyta</taxon>
        <taxon>Tracheophyta</taxon>
        <taxon>Spermatophyta</taxon>
        <taxon>Magnoliopsida</taxon>
        <taxon>eudicotyledons</taxon>
        <taxon>Gunneridae</taxon>
        <taxon>Pentapetalae</taxon>
        <taxon>rosids</taxon>
        <taxon>fabids</taxon>
        <taxon>Rosales</taxon>
        <taxon>Rosaceae</taxon>
        <taxon>Rosoideae</taxon>
        <taxon>Rosoideae incertae sedis</taxon>
        <taxon>Rosa</taxon>
    </lineage>
</organism>
<name>A0A2P6S6Z9_ROSCH</name>
<gene>
    <name evidence="1" type="ORF">RchiOBHm_Chr1g0313641</name>
</gene>
<dbReference type="STRING" id="74649.A0A2P6S6Z9"/>
<comment type="caution">
    <text evidence="1">The sequence shown here is derived from an EMBL/GenBank/DDBJ whole genome shotgun (WGS) entry which is preliminary data.</text>
</comment>
<keyword evidence="2" id="KW-1185">Reference proteome</keyword>
<protein>
    <submittedName>
        <fullName evidence="1">Uncharacterized protein</fullName>
    </submittedName>
</protein>
<dbReference type="AlphaFoldDB" id="A0A2P6S6Z9"/>
<reference evidence="1 2" key="1">
    <citation type="journal article" date="2018" name="Nat. Genet.">
        <title>The Rosa genome provides new insights in the design of modern roses.</title>
        <authorList>
            <person name="Bendahmane M."/>
        </authorList>
    </citation>
    <scope>NUCLEOTIDE SEQUENCE [LARGE SCALE GENOMIC DNA]</scope>
    <source>
        <strain evidence="2">cv. Old Blush</strain>
    </source>
</reference>
<dbReference type="Gramene" id="PRQ54445">
    <property type="protein sequence ID" value="PRQ54445"/>
    <property type="gene ID" value="RchiOBHm_Chr1g0313641"/>
</dbReference>
<proteinExistence type="predicted"/>
<sequence length="382" mass="42068">MHPHLLGVWSRFSQFSDENTGLIQPPVSEGGDRSEHDCQENILPIENAKFESTVSISEAIESLVYDDNLGFIASSAPPIGSLFPITLPPVPSPTLAFEILSSSMHNKVPSGFPSVATLLGHFSQLLPPIESVSLFGFDKKVRDKGGGHTLLTDEFSIPNRKFAGNMRLLWVDFRVLKAFVVENSNDPDAGVNDVLNEVLRFLNKRPESRAHVQSPSSQPIVAESEERSKELIHHRVDKEVEVELFLAAGFSASEGEGINSPWDEEHIPQEILIATNPVEWGVGNIVRIFHSIMEEDVSLTIIALAGLNLSTVSNDEDYGDRSNYPILYVVVVAAAARSTLCPLSLQILLEDIYMMQQLTLLHLVVIMKEEANLLIKVLKAGS</sequence>
<dbReference type="Proteomes" id="UP000238479">
    <property type="component" value="Chromosome 1"/>
</dbReference>
<evidence type="ECO:0000313" key="1">
    <source>
        <dbReference type="EMBL" id="PRQ54445.1"/>
    </source>
</evidence>
<evidence type="ECO:0000313" key="2">
    <source>
        <dbReference type="Proteomes" id="UP000238479"/>
    </source>
</evidence>
<accession>A0A2P6S6Z9</accession>
<dbReference type="EMBL" id="PDCK01000039">
    <property type="protein sequence ID" value="PRQ54445.1"/>
    <property type="molecule type" value="Genomic_DNA"/>
</dbReference>